<dbReference type="Proteomes" id="UP000295706">
    <property type="component" value="Unassembled WGS sequence"/>
</dbReference>
<dbReference type="InterPro" id="IPR050093">
    <property type="entry name" value="ABC_SmlMolc_Importer"/>
</dbReference>
<sequence>MTVLSVKSISKTYHEQTVLSSIDFQVGRGEWVGVVGESGSGKSTLLKIIGRFVDADKGEVHLNGTELPSVLSQLLKGHEQIKLVHQEYELFPNQTVQENIAYALRFYERGYQAQRVAELLELTRLTEVKDRKAKLLSGGEKQRTALAQALAEVPELLLLDEPFAHLDQKNKNVLIEAIEELKKSENLTCIFVTHDANEALALADQLLILKEGELVQKGTPHEVYSNPNSVYVAELTGMVNDLETVNQDQRKIIRPNYVKLTRNAERSKVVAVVRNIRFKGAYYEYHCQDSIGRFIIFSSARKVKKIGDEVLLTYADKHSRELPTG</sequence>
<dbReference type="AlphaFoldDB" id="A0A4R4KDL8"/>
<keyword evidence="1" id="KW-0813">Transport</keyword>
<dbReference type="SUPFAM" id="SSF52540">
    <property type="entry name" value="P-loop containing nucleoside triphosphate hydrolases"/>
    <property type="match status" value="1"/>
</dbReference>
<gene>
    <name evidence="5" type="ORF">EZE20_12330</name>
</gene>
<keyword evidence="3 5" id="KW-0067">ATP-binding</keyword>
<dbReference type="Gene3D" id="3.40.50.300">
    <property type="entry name" value="P-loop containing nucleotide triphosphate hydrolases"/>
    <property type="match status" value="1"/>
</dbReference>
<dbReference type="InterPro" id="IPR003593">
    <property type="entry name" value="AAA+_ATPase"/>
</dbReference>
<comment type="caution">
    <text evidence="5">The sequence shown here is derived from an EMBL/GenBank/DDBJ whole genome shotgun (WGS) entry which is preliminary data.</text>
</comment>
<accession>A0A4R4KDL8</accession>
<reference evidence="5 6" key="1">
    <citation type="submission" date="2019-02" db="EMBL/GenBank/DDBJ databases">
        <title>Arundinibacter roseus gen. nov., sp. nov., a new member of the family Cytophagaceae.</title>
        <authorList>
            <person name="Szuroczki S."/>
            <person name="Khayer B."/>
            <person name="Sproer C."/>
            <person name="Toumi M."/>
            <person name="Szabo A."/>
            <person name="Felfoldi T."/>
            <person name="Schumann P."/>
            <person name="Toth E."/>
        </authorList>
    </citation>
    <scope>NUCLEOTIDE SEQUENCE [LARGE SCALE GENOMIC DNA]</scope>
    <source>
        <strain evidence="5 6">DMA-k-7a</strain>
    </source>
</reference>
<dbReference type="InterPro" id="IPR027417">
    <property type="entry name" value="P-loop_NTPase"/>
</dbReference>
<dbReference type="OrthoDB" id="9802264at2"/>
<evidence type="ECO:0000256" key="2">
    <source>
        <dbReference type="ARBA" id="ARBA00022741"/>
    </source>
</evidence>
<evidence type="ECO:0000256" key="1">
    <source>
        <dbReference type="ARBA" id="ARBA00022448"/>
    </source>
</evidence>
<organism evidence="5 6">
    <name type="scientific">Arundinibacter roseus</name>
    <dbReference type="NCBI Taxonomy" id="2070510"/>
    <lineage>
        <taxon>Bacteria</taxon>
        <taxon>Pseudomonadati</taxon>
        <taxon>Bacteroidota</taxon>
        <taxon>Cytophagia</taxon>
        <taxon>Cytophagales</taxon>
        <taxon>Spirosomataceae</taxon>
        <taxon>Arundinibacter</taxon>
    </lineage>
</organism>
<dbReference type="SMART" id="SM00382">
    <property type="entry name" value="AAA"/>
    <property type="match status" value="1"/>
</dbReference>
<dbReference type="RefSeq" id="WP_132118026.1">
    <property type="nucleotide sequence ID" value="NZ_SMJU01000007.1"/>
</dbReference>
<dbReference type="PANTHER" id="PTHR42781">
    <property type="entry name" value="SPERMIDINE/PUTRESCINE IMPORT ATP-BINDING PROTEIN POTA"/>
    <property type="match status" value="1"/>
</dbReference>
<dbReference type="PANTHER" id="PTHR42781:SF4">
    <property type="entry name" value="SPERMIDINE_PUTRESCINE IMPORT ATP-BINDING PROTEIN POTA"/>
    <property type="match status" value="1"/>
</dbReference>
<proteinExistence type="predicted"/>
<dbReference type="Pfam" id="PF00005">
    <property type="entry name" value="ABC_tran"/>
    <property type="match status" value="1"/>
</dbReference>
<name>A0A4R4KDL8_9BACT</name>
<dbReference type="EMBL" id="SMJU01000007">
    <property type="protein sequence ID" value="TDB64459.1"/>
    <property type="molecule type" value="Genomic_DNA"/>
</dbReference>
<dbReference type="PROSITE" id="PS50893">
    <property type="entry name" value="ABC_TRANSPORTER_2"/>
    <property type="match status" value="1"/>
</dbReference>
<dbReference type="GO" id="GO:0005524">
    <property type="term" value="F:ATP binding"/>
    <property type="evidence" value="ECO:0007669"/>
    <property type="project" value="UniProtKB-KW"/>
</dbReference>
<evidence type="ECO:0000256" key="3">
    <source>
        <dbReference type="ARBA" id="ARBA00022840"/>
    </source>
</evidence>
<dbReference type="InterPro" id="IPR008995">
    <property type="entry name" value="Mo/tungstate-bd_C_term_dom"/>
</dbReference>
<evidence type="ECO:0000259" key="4">
    <source>
        <dbReference type="PROSITE" id="PS50893"/>
    </source>
</evidence>
<dbReference type="SUPFAM" id="SSF50331">
    <property type="entry name" value="MOP-like"/>
    <property type="match status" value="1"/>
</dbReference>
<keyword evidence="2" id="KW-0547">Nucleotide-binding</keyword>
<protein>
    <submittedName>
        <fullName evidence="5">ABC transporter ATP-binding protein</fullName>
    </submittedName>
</protein>
<evidence type="ECO:0000313" key="6">
    <source>
        <dbReference type="Proteomes" id="UP000295706"/>
    </source>
</evidence>
<dbReference type="InterPro" id="IPR003439">
    <property type="entry name" value="ABC_transporter-like_ATP-bd"/>
</dbReference>
<evidence type="ECO:0000313" key="5">
    <source>
        <dbReference type="EMBL" id="TDB64459.1"/>
    </source>
</evidence>
<dbReference type="GO" id="GO:0016887">
    <property type="term" value="F:ATP hydrolysis activity"/>
    <property type="evidence" value="ECO:0007669"/>
    <property type="project" value="InterPro"/>
</dbReference>
<feature type="domain" description="ABC transporter" evidence="4">
    <location>
        <begin position="4"/>
        <end position="236"/>
    </location>
</feature>
<keyword evidence="6" id="KW-1185">Reference proteome</keyword>